<keyword evidence="2" id="KW-1185">Reference proteome</keyword>
<dbReference type="AlphaFoldDB" id="A0AAD7I583"/>
<proteinExistence type="predicted"/>
<dbReference type="EMBL" id="JARKIB010000133">
    <property type="protein sequence ID" value="KAJ7734237.1"/>
    <property type="molecule type" value="Genomic_DNA"/>
</dbReference>
<comment type="caution">
    <text evidence="1">The sequence shown here is derived from an EMBL/GenBank/DDBJ whole genome shotgun (WGS) entry which is preliminary data.</text>
</comment>
<evidence type="ECO:0000313" key="1">
    <source>
        <dbReference type="EMBL" id="KAJ7734237.1"/>
    </source>
</evidence>
<accession>A0AAD7I583</accession>
<name>A0AAD7I583_9AGAR</name>
<protein>
    <submittedName>
        <fullName evidence="1">Uncharacterized protein</fullName>
    </submittedName>
</protein>
<organism evidence="1 2">
    <name type="scientific">Mycena metata</name>
    <dbReference type="NCBI Taxonomy" id="1033252"/>
    <lineage>
        <taxon>Eukaryota</taxon>
        <taxon>Fungi</taxon>
        <taxon>Dikarya</taxon>
        <taxon>Basidiomycota</taxon>
        <taxon>Agaricomycotina</taxon>
        <taxon>Agaricomycetes</taxon>
        <taxon>Agaricomycetidae</taxon>
        <taxon>Agaricales</taxon>
        <taxon>Marasmiineae</taxon>
        <taxon>Mycenaceae</taxon>
        <taxon>Mycena</taxon>
    </lineage>
</organism>
<dbReference type="Proteomes" id="UP001215598">
    <property type="component" value="Unassembled WGS sequence"/>
</dbReference>
<reference evidence="1" key="1">
    <citation type="submission" date="2023-03" db="EMBL/GenBank/DDBJ databases">
        <title>Massive genome expansion in bonnet fungi (Mycena s.s.) driven by repeated elements and novel gene families across ecological guilds.</title>
        <authorList>
            <consortium name="Lawrence Berkeley National Laboratory"/>
            <person name="Harder C.B."/>
            <person name="Miyauchi S."/>
            <person name="Viragh M."/>
            <person name="Kuo A."/>
            <person name="Thoen E."/>
            <person name="Andreopoulos B."/>
            <person name="Lu D."/>
            <person name="Skrede I."/>
            <person name="Drula E."/>
            <person name="Henrissat B."/>
            <person name="Morin E."/>
            <person name="Kohler A."/>
            <person name="Barry K."/>
            <person name="LaButti K."/>
            <person name="Morin E."/>
            <person name="Salamov A."/>
            <person name="Lipzen A."/>
            <person name="Mereny Z."/>
            <person name="Hegedus B."/>
            <person name="Baldrian P."/>
            <person name="Stursova M."/>
            <person name="Weitz H."/>
            <person name="Taylor A."/>
            <person name="Grigoriev I.V."/>
            <person name="Nagy L.G."/>
            <person name="Martin F."/>
            <person name="Kauserud H."/>
        </authorList>
    </citation>
    <scope>NUCLEOTIDE SEQUENCE</scope>
    <source>
        <strain evidence="1">CBHHK182m</strain>
    </source>
</reference>
<gene>
    <name evidence="1" type="ORF">B0H16DRAFT_154271</name>
</gene>
<evidence type="ECO:0000313" key="2">
    <source>
        <dbReference type="Proteomes" id="UP001215598"/>
    </source>
</evidence>
<sequence>MRSSDSPNLIVCGVQAPWNVCRQILGLFDLSIDVGRLMTSAFGQARSQVKLEKERSCCQRERKGNEKSRALGGEWGWGGVVLDRPEPPHILGTSFAGSSSAARESRVVDGSSRWRGGMLLKARGLRGACGCNILVCLLLTYRNTSYEFDD</sequence>